<keyword evidence="9" id="KW-0611">Plant defense</keyword>
<dbReference type="InterPro" id="IPR058922">
    <property type="entry name" value="WHD_DRP"/>
</dbReference>
<dbReference type="InterPro" id="IPR044974">
    <property type="entry name" value="Disease_R_plants"/>
</dbReference>
<keyword evidence="10" id="KW-0067">ATP-binding</keyword>
<organism evidence="15 16">
    <name type="scientific">Buddleja alternifolia</name>
    <dbReference type="NCBI Taxonomy" id="168488"/>
    <lineage>
        <taxon>Eukaryota</taxon>
        <taxon>Viridiplantae</taxon>
        <taxon>Streptophyta</taxon>
        <taxon>Embryophyta</taxon>
        <taxon>Tracheophyta</taxon>
        <taxon>Spermatophyta</taxon>
        <taxon>Magnoliopsida</taxon>
        <taxon>eudicotyledons</taxon>
        <taxon>Gunneridae</taxon>
        <taxon>Pentapetalae</taxon>
        <taxon>asterids</taxon>
        <taxon>lamiids</taxon>
        <taxon>Lamiales</taxon>
        <taxon>Scrophulariaceae</taxon>
        <taxon>Buddlejeae</taxon>
        <taxon>Buddleja</taxon>
    </lineage>
</organism>
<dbReference type="PANTHER" id="PTHR23155:SF1152">
    <property type="entry name" value="AAA+ ATPASE DOMAIN-CONTAINING PROTEIN"/>
    <property type="match status" value="1"/>
</dbReference>
<feature type="region of interest" description="Disordered" evidence="11">
    <location>
        <begin position="517"/>
        <end position="538"/>
    </location>
</feature>
<comment type="function">
    <text evidence="1">Confers resistance to late blight (Phytophthora infestans) races carrying the avirulence gene Avr1. Resistance proteins guard the plant against pathogens that contain an appropriate avirulence protein via an indirect interaction with this avirulence protein. That triggers a defense system including the hypersensitive response, which restricts the pathogen growth.</text>
</comment>
<dbReference type="SUPFAM" id="SSF52540">
    <property type="entry name" value="P-loop containing nucleoside triphosphate hydrolases"/>
    <property type="match status" value="1"/>
</dbReference>
<dbReference type="EMBL" id="WHWC01000014">
    <property type="protein sequence ID" value="KAG8369641.1"/>
    <property type="molecule type" value="Genomic_DNA"/>
</dbReference>
<evidence type="ECO:0000259" key="13">
    <source>
        <dbReference type="Pfam" id="PF23559"/>
    </source>
</evidence>
<evidence type="ECO:0000256" key="5">
    <source>
        <dbReference type="ARBA" id="ARBA00022614"/>
    </source>
</evidence>
<dbReference type="InterPro" id="IPR032675">
    <property type="entry name" value="LRR_dom_sf"/>
</dbReference>
<feature type="domain" description="NB-ARC" evidence="12">
    <location>
        <begin position="152"/>
        <end position="328"/>
    </location>
</feature>
<dbReference type="Pfam" id="PF23559">
    <property type="entry name" value="WHD_DRP"/>
    <property type="match status" value="1"/>
</dbReference>
<dbReference type="FunFam" id="1.10.10.10:FF:000322">
    <property type="entry name" value="Probable disease resistance protein At1g63360"/>
    <property type="match status" value="1"/>
</dbReference>
<evidence type="ECO:0000256" key="11">
    <source>
        <dbReference type="SAM" id="MobiDB-lite"/>
    </source>
</evidence>
<feature type="domain" description="Disease resistance R13L4/SHOC-2-like LRR" evidence="14">
    <location>
        <begin position="566"/>
        <end position="824"/>
    </location>
</feature>
<dbReference type="InterPro" id="IPR036388">
    <property type="entry name" value="WH-like_DNA-bd_sf"/>
</dbReference>
<dbReference type="GO" id="GO:0043531">
    <property type="term" value="F:ADP binding"/>
    <property type="evidence" value="ECO:0007669"/>
    <property type="project" value="InterPro"/>
</dbReference>
<dbReference type="GO" id="GO:0051607">
    <property type="term" value="P:defense response to virus"/>
    <property type="evidence" value="ECO:0007669"/>
    <property type="project" value="UniProtKB-ARBA"/>
</dbReference>
<evidence type="ECO:0000256" key="3">
    <source>
        <dbReference type="ARBA" id="ARBA00008894"/>
    </source>
</evidence>
<dbReference type="PRINTS" id="PR00364">
    <property type="entry name" value="DISEASERSIST"/>
</dbReference>
<feature type="domain" description="Disease resistance protein winged helix" evidence="13">
    <location>
        <begin position="412"/>
        <end position="482"/>
    </location>
</feature>
<dbReference type="PANTHER" id="PTHR23155">
    <property type="entry name" value="DISEASE RESISTANCE PROTEIN RP"/>
    <property type="match status" value="1"/>
</dbReference>
<dbReference type="InterPro" id="IPR002182">
    <property type="entry name" value="NB-ARC"/>
</dbReference>
<gene>
    <name evidence="15" type="ORF">BUALT_Bualt14G0034700</name>
</gene>
<feature type="compositionally biased region" description="Acidic residues" evidence="11">
    <location>
        <begin position="520"/>
        <end position="535"/>
    </location>
</feature>
<evidence type="ECO:0000256" key="4">
    <source>
        <dbReference type="ARBA" id="ARBA00022490"/>
    </source>
</evidence>
<accession>A0AAV6WEI1</accession>
<evidence type="ECO:0000259" key="14">
    <source>
        <dbReference type="Pfam" id="PF23598"/>
    </source>
</evidence>
<dbReference type="InterPro" id="IPR027417">
    <property type="entry name" value="P-loop_NTPase"/>
</dbReference>
<sequence length="879" mass="100906">MAYAALASLLNITEQILNPDPYPVPFMNKQIESLQESVRSLLAFLESCSPNSSQTVKSLEIKIRDIAYKAEDALECQTAKHFSRDSTRDKYAKSRVKPQSLEKVIEEFDSIKQELKKIRDGGSLLEQRISPFAGSSKPASRGNNTAVEIDNDMKLQIMDRLAGQRSTLEVIPIVGMGGIGKTTLARTLFNDQSVIDRFYIRAWVTISQEYRVQDVVRSLLDEIKVNLNTEKDDGTNPSKEKLQDKKDNMDKLYKSLYGRRYLIVLDDVWITKAWDDLKMLFPNNGNTSRIMLTTRHRKVATYIERSYHELKLLNEDMSWHLFCRALFGQDYCPSELVQIGKKIAKNCRGLPLAIVVIAGLLSKHMTEEYWEHVADNLNPVLIKNDIECSEILSLSYNYLPHHLKPCFLYMGVFPEDYEIRVSKLIKLWIAEGFLVPVISKSLETVAEECVEDLISRNLILVRRQGSNGKPKTCSIHDLLREICLREASKEKFLYVLNRYINFDPEEANNQRRLSIHPSVIEDEDSSSDEDDSSSDDDTKKNDIEVLFEVMRSMSLTRSFISPASFPCESEFPFGSELLRVLEFEKESDKFPEEILELVNVRYLALDHLDGIPSSISRFWNLQTLIASDLAGEDLPSGIWDLTQLRHLQIGNCYLRANRKKCRVLKNLQTLSGVMNFKCKKKIIARIPNLKKLKTTYDSPIWEWSKYFLNNNLVHLSKLESLTCHFDVVPNETFLQNLSFPSSLKKLTLRGCRIPWEHMTIIGVLPNLEVLKLQSEAFQGPVWEPKEEEFLALKFLFIEKPVGLQEWRAENSHFPCLKHLILRECNVEEISSVIEEIASLEIVELYKCSPAINDSCKEIQDNGGIKVIVHPSKDRDDNNS</sequence>
<evidence type="ECO:0000256" key="2">
    <source>
        <dbReference type="ARBA" id="ARBA00004496"/>
    </source>
</evidence>
<keyword evidence="16" id="KW-1185">Reference proteome</keyword>
<dbReference type="Gene3D" id="3.80.10.10">
    <property type="entry name" value="Ribonuclease Inhibitor"/>
    <property type="match status" value="1"/>
</dbReference>
<evidence type="ECO:0000256" key="8">
    <source>
        <dbReference type="ARBA" id="ARBA00022741"/>
    </source>
</evidence>
<dbReference type="GO" id="GO:0005524">
    <property type="term" value="F:ATP binding"/>
    <property type="evidence" value="ECO:0007669"/>
    <property type="project" value="UniProtKB-KW"/>
</dbReference>
<dbReference type="Pfam" id="PF00931">
    <property type="entry name" value="NB-ARC"/>
    <property type="match status" value="1"/>
</dbReference>
<keyword evidence="4" id="KW-0963">Cytoplasm</keyword>
<comment type="similarity">
    <text evidence="3">Belongs to the disease resistance NB-LRR family.</text>
</comment>
<dbReference type="SUPFAM" id="SSF52058">
    <property type="entry name" value="L domain-like"/>
    <property type="match status" value="1"/>
</dbReference>
<evidence type="ECO:0000259" key="12">
    <source>
        <dbReference type="Pfam" id="PF00931"/>
    </source>
</evidence>
<evidence type="ECO:0000256" key="7">
    <source>
        <dbReference type="ARBA" id="ARBA00022737"/>
    </source>
</evidence>
<keyword evidence="5" id="KW-0433">Leucine-rich repeat</keyword>
<evidence type="ECO:0000256" key="1">
    <source>
        <dbReference type="ARBA" id="ARBA00002074"/>
    </source>
</evidence>
<dbReference type="GO" id="GO:0005737">
    <property type="term" value="C:cytoplasm"/>
    <property type="evidence" value="ECO:0007669"/>
    <property type="project" value="UniProtKB-SubCell"/>
</dbReference>
<dbReference type="FunFam" id="3.40.50.300:FF:001091">
    <property type="entry name" value="Probable disease resistance protein At1g61300"/>
    <property type="match status" value="1"/>
</dbReference>
<keyword evidence="8" id="KW-0547">Nucleotide-binding</keyword>
<dbReference type="InterPro" id="IPR055414">
    <property type="entry name" value="LRR_R13L4/SHOC2-like"/>
</dbReference>
<comment type="caution">
    <text evidence="15">The sequence shown here is derived from an EMBL/GenBank/DDBJ whole genome shotgun (WGS) entry which is preliminary data.</text>
</comment>
<proteinExistence type="inferred from homology"/>
<evidence type="ECO:0000256" key="10">
    <source>
        <dbReference type="ARBA" id="ARBA00022840"/>
    </source>
</evidence>
<evidence type="ECO:0000313" key="16">
    <source>
        <dbReference type="Proteomes" id="UP000826271"/>
    </source>
</evidence>
<dbReference type="InterPro" id="IPR042197">
    <property type="entry name" value="Apaf_helical"/>
</dbReference>
<name>A0AAV6WEI1_9LAMI</name>
<dbReference type="Proteomes" id="UP000826271">
    <property type="component" value="Unassembled WGS sequence"/>
</dbReference>
<evidence type="ECO:0000256" key="6">
    <source>
        <dbReference type="ARBA" id="ARBA00022667"/>
    </source>
</evidence>
<dbReference type="Gene3D" id="1.20.5.4130">
    <property type="match status" value="1"/>
</dbReference>
<dbReference type="GO" id="GO:0009626">
    <property type="term" value="P:plant-type hypersensitive response"/>
    <property type="evidence" value="ECO:0007669"/>
    <property type="project" value="UniProtKB-KW"/>
</dbReference>
<keyword evidence="6" id="KW-0381">Hypersensitive response</keyword>
<dbReference type="Gene3D" id="3.40.50.300">
    <property type="entry name" value="P-loop containing nucleotide triphosphate hydrolases"/>
    <property type="match status" value="1"/>
</dbReference>
<comment type="subcellular location">
    <subcellularLocation>
        <location evidence="2">Cytoplasm</location>
    </subcellularLocation>
</comment>
<evidence type="ECO:0000313" key="15">
    <source>
        <dbReference type="EMBL" id="KAG8369641.1"/>
    </source>
</evidence>
<evidence type="ECO:0000256" key="9">
    <source>
        <dbReference type="ARBA" id="ARBA00022821"/>
    </source>
</evidence>
<reference evidence="15" key="1">
    <citation type="submission" date="2019-10" db="EMBL/GenBank/DDBJ databases">
        <authorList>
            <person name="Zhang R."/>
            <person name="Pan Y."/>
            <person name="Wang J."/>
            <person name="Ma R."/>
            <person name="Yu S."/>
        </authorList>
    </citation>
    <scope>NUCLEOTIDE SEQUENCE</scope>
    <source>
        <strain evidence="15">LA-IB0</strain>
        <tissue evidence="15">Leaf</tissue>
    </source>
</reference>
<dbReference type="AlphaFoldDB" id="A0AAV6WEI1"/>
<dbReference type="Gene3D" id="1.10.10.10">
    <property type="entry name" value="Winged helix-like DNA-binding domain superfamily/Winged helix DNA-binding domain"/>
    <property type="match status" value="1"/>
</dbReference>
<keyword evidence="7" id="KW-0677">Repeat</keyword>
<dbReference type="Pfam" id="PF23598">
    <property type="entry name" value="LRR_14"/>
    <property type="match status" value="1"/>
</dbReference>
<dbReference type="Gene3D" id="1.10.8.430">
    <property type="entry name" value="Helical domain of apoptotic protease-activating factors"/>
    <property type="match status" value="1"/>
</dbReference>
<protein>
    <submittedName>
        <fullName evidence="15">Uncharacterized protein</fullName>
    </submittedName>
</protein>